<dbReference type="InterPro" id="IPR036726">
    <property type="entry name" value="GTP1_OBG_dom_sf"/>
</dbReference>
<dbReference type="AlphaFoldDB" id="A0A2H0DY30"/>
<keyword evidence="4 7" id="KW-0378">Hydrolase</keyword>
<comment type="function">
    <text evidence="7">An essential GTPase which binds GTP, GDP and possibly (p)ppGpp with moderate affinity, with high nucleotide exchange rates and a fairly low GTP hydrolysis rate. Plays a role in control of the cell cycle, stress response, ribosome biogenesis and in those bacteria that undergo differentiation, in morphogenesis control.</text>
</comment>
<keyword evidence="2 7" id="KW-0963">Cytoplasm</keyword>
<sequence length="323" mass="35349">MKFVDELKFNIRAGRGGDGVVQFHREKFKPKGGPSGGNGGNGGNVFVRAVRDSSLLAKYAHNQEFAAENGIPGGKNSMHGRNGEDLIIDLPLGSFVTNIETGDTFDLVNDGESILILKGGHGGLGNEHFKSSINRTPQEFTKGKIGESGRFNIELRIIADAGFIGLPNAGKSSLLNELTNAHSKVGEYEFTTLSPHLGAMYGYILADIPGLIEGASEGKGLGHKFLRHILRTKMLLHCVSMENEDVMDAYESIRKEVSGYNKELENRPEIVILTKSDMVDKGEVENIEKKFKAMGKEVYVTSVYDDDSIKNLRDSLIKKFKSI</sequence>
<evidence type="ECO:0000256" key="7">
    <source>
        <dbReference type="HAMAP-Rule" id="MF_01454"/>
    </source>
</evidence>
<comment type="similarity">
    <text evidence="1 7">Belongs to the TRAFAC class OBG-HflX-like GTPase superfamily. OBG GTPase family.</text>
</comment>
<dbReference type="PROSITE" id="PS00905">
    <property type="entry name" value="GTP1_OBG"/>
    <property type="match status" value="1"/>
</dbReference>
<dbReference type="HAMAP" id="MF_01454">
    <property type="entry name" value="GTPase_Obg"/>
    <property type="match status" value="1"/>
</dbReference>
<dbReference type="PANTHER" id="PTHR11702:SF31">
    <property type="entry name" value="MITOCHONDRIAL RIBOSOME-ASSOCIATED GTPASE 2"/>
    <property type="match status" value="1"/>
</dbReference>
<dbReference type="Proteomes" id="UP000231143">
    <property type="component" value="Unassembled WGS sequence"/>
</dbReference>
<dbReference type="FunFam" id="2.70.210.12:FF:000001">
    <property type="entry name" value="GTPase Obg"/>
    <property type="match status" value="1"/>
</dbReference>
<dbReference type="Pfam" id="PF01926">
    <property type="entry name" value="MMR_HSR1"/>
    <property type="match status" value="1"/>
</dbReference>
<proteinExistence type="inferred from homology"/>
<reference evidence="10 11" key="1">
    <citation type="submission" date="2017-09" db="EMBL/GenBank/DDBJ databases">
        <title>Depth-based differentiation of microbial function through sediment-hosted aquifers and enrichment of novel symbionts in the deep terrestrial subsurface.</title>
        <authorList>
            <person name="Probst A.J."/>
            <person name="Ladd B."/>
            <person name="Jarett J.K."/>
            <person name="Geller-Mcgrath D.E."/>
            <person name="Sieber C.M."/>
            <person name="Emerson J.B."/>
            <person name="Anantharaman K."/>
            <person name="Thomas B.C."/>
            <person name="Malmstrom R."/>
            <person name="Stieglmeier M."/>
            <person name="Klingl A."/>
            <person name="Woyke T."/>
            <person name="Ryan C.M."/>
            <person name="Banfield J.F."/>
        </authorList>
    </citation>
    <scope>NUCLEOTIDE SEQUENCE [LARGE SCALE GENOMIC DNA]</scope>
    <source>
        <strain evidence="10">CG22_combo_CG10-13_8_21_14_all_36_13</strain>
    </source>
</reference>
<organism evidence="10 11">
    <name type="scientific">Candidatus Campbellbacteria bacterium CG22_combo_CG10-13_8_21_14_all_36_13</name>
    <dbReference type="NCBI Taxonomy" id="1974529"/>
    <lineage>
        <taxon>Bacteria</taxon>
        <taxon>Candidatus Campbelliibacteriota</taxon>
    </lineage>
</organism>
<dbReference type="GO" id="GO:0005737">
    <property type="term" value="C:cytoplasm"/>
    <property type="evidence" value="ECO:0007669"/>
    <property type="project" value="UniProtKB-SubCell"/>
</dbReference>
<dbReference type="NCBIfam" id="NF008956">
    <property type="entry name" value="PRK12299.1"/>
    <property type="match status" value="1"/>
</dbReference>
<dbReference type="PROSITE" id="PS51710">
    <property type="entry name" value="G_OBG"/>
    <property type="match status" value="1"/>
</dbReference>
<dbReference type="GO" id="GO:0003924">
    <property type="term" value="F:GTPase activity"/>
    <property type="evidence" value="ECO:0007669"/>
    <property type="project" value="UniProtKB-UniRule"/>
</dbReference>
<dbReference type="CDD" id="cd01898">
    <property type="entry name" value="Obg"/>
    <property type="match status" value="1"/>
</dbReference>
<dbReference type="InterPro" id="IPR014100">
    <property type="entry name" value="GTP-bd_Obg/CgtA"/>
</dbReference>
<feature type="binding site" evidence="7">
    <location>
        <position position="192"/>
    </location>
    <ligand>
        <name>Mg(2+)</name>
        <dbReference type="ChEBI" id="CHEBI:18420"/>
    </ligand>
</feature>
<keyword evidence="6 7" id="KW-0342">GTP-binding</keyword>
<dbReference type="PRINTS" id="PR00326">
    <property type="entry name" value="GTP1OBG"/>
</dbReference>
<feature type="binding site" evidence="7">
    <location>
        <position position="172"/>
    </location>
    <ligand>
        <name>Mg(2+)</name>
        <dbReference type="ChEBI" id="CHEBI:18420"/>
    </ligand>
</feature>
<dbReference type="PIRSF" id="PIRSF002401">
    <property type="entry name" value="GTP_bd_Obg/CgtA"/>
    <property type="match status" value="1"/>
</dbReference>
<dbReference type="SUPFAM" id="SSF82051">
    <property type="entry name" value="Obg GTP-binding protein N-terminal domain"/>
    <property type="match status" value="1"/>
</dbReference>
<dbReference type="Pfam" id="PF01018">
    <property type="entry name" value="GTP1_OBG"/>
    <property type="match status" value="1"/>
</dbReference>
<dbReference type="GO" id="GO:0042254">
    <property type="term" value="P:ribosome biogenesis"/>
    <property type="evidence" value="ECO:0007669"/>
    <property type="project" value="UniProtKB-UniRule"/>
</dbReference>
<gene>
    <name evidence="7" type="primary">obg</name>
    <name evidence="10" type="ORF">COW81_02245</name>
</gene>
<dbReference type="EC" id="3.6.5.-" evidence="7"/>
<comment type="subunit">
    <text evidence="7">Monomer.</text>
</comment>
<dbReference type="NCBIfam" id="TIGR02729">
    <property type="entry name" value="Obg_CgtA"/>
    <property type="match status" value="1"/>
</dbReference>
<dbReference type="Gene3D" id="3.40.50.300">
    <property type="entry name" value="P-loop containing nucleotide triphosphate hydrolases"/>
    <property type="match status" value="1"/>
</dbReference>
<name>A0A2H0DY30_9BACT</name>
<dbReference type="InterPro" id="IPR045086">
    <property type="entry name" value="OBG_GTPase"/>
</dbReference>
<feature type="binding site" evidence="7">
    <location>
        <begin position="302"/>
        <end position="304"/>
    </location>
    <ligand>
        <name>GTP</name>
        <dbReference type="ChEBI" id="CHEBI:37565"/>
    </ligand>
</feature>
<evidence type="ECO:0000256" key="3">
    <source>
        <dbReference type="ARBA" id="ARBA00022741"/>
    </source>
</evidence>
<accession>A0A2H0DY30</accession>
<evidence type="ECO:0000313" key="10">
    <source>
        <dbReference type="EMBL" id="PIP87086.1"/>
    </source>
</evidence>
<dbReference type="InterPro" id="IPR027417">
    <property type="entry name" value="P-loop_NTPase"/>
</dbReference>
<evidence type="ECO:0000256" key="4">
    <source>
        <dbReference type="ARBA" id="ARBA00022801"/>
    </source>
</evidence>
<keyword evidence="5 7" id="KW-0460">Magnesium</keyword>
<dbReference type="GO" id="GO:0005525">
    <property type="term" value="F:GTP binding"/>
    <property type="evidence" value="ECO:0007669"/>
    <property type="project" value="UniProtKB-UniRule"/>
</dbReference>
<evidence type="ECO:0000256" key="5">
    <source>
        <dbReference type="ARBA" id="ARBA00022842"/>
    </source>
</evidence>
<evidence type="ECO:0000259" key="8">
    <source>
        <dbReference type="PROSITE" id="PS51710"/>
    </source>
</evidence>
<feature type="binding site" evidence="7">
    <location>
        <begin position="190"/>
        <end position="194"/>
    </location>
    <ligand>
        <name>GTP</name>
        <dbReference type="ChEBI" id="CHEBI:37565"/>
    </ligand>
</feature>
<evidence type="ECO:0000313" key="11">
    <source>
        <dbReference type="Proteomes" id="UP000231143"/>
    </source>
</evidence>
<feature type="binding site" evidence="7">
    <location>
        <begin position="165"/>
        <end position="172"/>
    </location>
    <ligand>
        <name>GTP</name>
        <dbReference type="ChEBI" id="CHEBI:37565"/>
    </ligand>
</feature>
<comment type="subcellular location">
    <subcellularLocation>
        <location evidence="7">Cytoplasm</location>
    </subcellularLocation>
</comment>
<dbReference type="GO" id="GO:0000287">
    <property type="term" value="F:magnesium ion binding"/>
    <property type="evidence" value="ECO:0007669"/>
    <property type="project" value="InterPro"/>
</dbReference>
<evidence type="ECO:0000256" key="6">
    <source>
        <dbReference type="ARBA" id="ARBA00023134"/>
    </source>
</evidence>
<feature type="domain" description="Obg" evidence="9">
    <location>
        <begin position="1"/>
        <end position="158"/>
    </location>
</feature>
<dbReference type="Gene3D" id="2.70.210.12">
    <property type="entry name" value="GTP1/OBG domain"/>
    <property type="match status" value="1"/>
</dbReference>
<dbReference type="PROSITE" id="PS51883">
    <property type="entry name" value="OBG"/>
    <property type="match status" value="1"/>
</dbReference>
<dbReference type="InterPro" id="IPR031167">
    <property type="entry name" value="G_OBG"/>
</dbReference>
<feature type="binding site" evidence="7">
    <location>
        <begin position="274"/>
        <end position="277"/>
    </location>
    <ligand>
        <name>GTP</name>
        <dbReference type="ChEBI" id="CHEBI:37565"/>
    </ligand>
</feature>
<dbReference type="InterPro" id="IPR006169">
    <property type="entry name" value="GTP1_OBG_dom"/>
</dbReference>
<dbReference type="SUPFAM" id="SSF52540">
    <property type="entry name" value="P-loop containing nucleoside triphosphate hydrolases"/>
    <property type="match status" value="1"/>
</dbReference>
<keyword evidence="7" id="KW-0479">Metal-binding</keyword>
<evidence type="ECO:0000256" key="1">
    <source>
        <dbReference type="ARBA" id="ARBA00007699"/>
    </source>
</evidence>
<evidence type="ECO:0000259" key="9">
    <source>
        <dbReference type="PROSITE" id="PS51883"/>
    </source>
</evidence>
<feature type="binding site" evidence="7">
    <location>
        <begin position="207"/>
        <end position="210"/>
    </location>
    <ligand>
        <name>GTP</name>
        <dbReference type="ChEBI" id="CHEBI:37565"/>
    </ligand>
</feature>
<dbReference type="PANTHER" id="PTHR11702">
    <property type="entry name" value="DEVELOPMENTALLY REGULATED GTP-BINDING PROTEIN-RELATED"/>
    <property type="match status" value="1"/>
</dbReference>
<protein>
    <recommendedName>
        <fullName evidence="7">GTPase Obg</fullName>
        <ecNumber evidence="7">3.6.5.-</ecNumber>
    </recommendedName>
    <alternativeName>
        <fullName evidence="7">GTP-binding protein Obg</fullName>
    </alternativeName>
</protein>
<evidence type="ECO:0000256" key="2">
    <source>
        <dbReference type="ARBA" id="ARBA00022490"/>
    </source>
</evidence>
<keyword evidence="3 7" id="KW-0547">Nucleotide-binding</keyword>
<dbReference type="InterPro" id="IPR006074">
    <property type="entry name" value="GTP1-OBG_CS"/>
</dbReference>
<dbReference type="EMBL" id="PCTT01000027">
    <property type="protein sequence ID" value="PIP87086.1"/>
    <property type="molecule type" value="Genomic_DNA"/>
</dbReference>
<dbReference type="InterPro" id="IPR006073">
    <property type="entry name" value="GTP-bd"/>
</dbReference>
<comment type="caution">
    <text evidence="10">The sequence shown here is derived from an EMBL/GenBank/DDBJ whole genome shotgun (WGS) entry which is preliminary data.</text>
</comment>
<comment type="cofactor">
    <cofactor evidence="7">
        <name>Mg(2+)</name>
        <dbReference type="ChEBI" id="CHEBI:18420"/>
    </cofactor>
</comment>
<feature type="domain" description="OBG-type G" evidence="8">
    <location>
        <begin position="159"/>
        <end position="321"/>
    </location>
</feature>